<accession>A0ABT7N8K7</accession>
<dbReference type="Proteomes" id="UP001174908">
    <property type="component" value="Unassembled WGS sequence"/>
</dbReference>
<evidence type="ECO:0000313" key="6">
    <source>
        <dbReference type="EMBL" id="MDM0044273.1"/>
    </source>
</evidence>
<dbReference type="SUPFAM" id="SSF53383">
    <property type="entry name" value="PLP-dependent transferases"/>
    <property type="match status" value="1"/>
</dbReference>
<dbReference type="InterPro" id="IPR015424">
    <property type="entry name" value="PyrdxlP-dep_Trfase"/>
</dbReference>
<evidence type="ECO:0000256" key="4">
    <source>
        <dbReference type="ARBA" id="ARBA00022898"/>
    </source>
</evidence>
<protein>
    <submittedName>
        <fullName evidence="6">PLP-dependent aminotransferase family protein</fullName>
    </submittedName>
</protein>
<reference evidence="6" key="1">
    <citation type="submission" date="2023-06" db="EMBL/GenBank/DDBJ databases">
        <authorList>
            <person name="Jiang Y."/>
            <person name="Liu Q."/>
        </authorList>
    </citation>
    <scope>NUCLEOTIDE SEQUENCE</scope>
    <source>
        <strain evidence="6">CGMCC 1.12089</strain>
    </source>
</reference>
<evidence type="ECO:0000313" key="7">
    <source>
        <dbReference type="Proteomes" id="UP001174908"/>
    </source>
</evidence>
<dbReference type="RefSeq" id="WP_286659320.1">
    <property type="nucleotide sequence ID" value="NZ_JASZYV010000001.1"/>
</dbReference>
<evidence type="ECO:0000259" key="5">
    <source>
        <dbReference type="Pfam" id="PF00155"/>
    </source>
</evidence>
<evidence type="ECO:0000256" key="1">
    <source>
        <dbReference type="ARBA" id="ARBA00001933"/>
    </source>
</evidence>
<comment type="cofactor">
    <cofactor evidence="1">
        <name>pyridoxal 5'-phosphate</name>
        <dbReference type="ChEBI" id="CHEBI:597326"/>
    </cofactor>
</comment>
<dbReference type="InterPro" id="IPR050859">
    <property type="entry name" value="Class-I_PLP-dep_aminotransf"/>
</dbReference>
<dbReference type="InterPro" id="IPR015422">
    <property type="entry name" value="PyrdxlP-dep_Trfase_small"/>
</dbReference>
<keyword evidence="2 6" id="KW-0032">Aminotransferase</keyword>
<dbReference type="GO" id="GO:0008483">
    <property type="term" value="F:transaminase activity"/>
    <property type="evidence" value="ECO:0007669"/>
    <property type="project" value="UniProtKB-KW"/>
</dbReference>
<dbReference type="EMBL" id="JASZYV010000001">
    <property type="protein sequence ID" value="MDM0044273.1"/>
    <property type="molecule type" value="Genomic_DNA"/>
</dbReference>
<dbReference type="InterPro" id="IPR004839">
    <property type="entry name" value="Aminotransferase_I/II_large"/>
</dbReference>
<dbReference type="PANTHER" id="PTHR42790">
    <property type="entry name" value="AMINOTRANSFERASE"/>
    <property type="match status" value="1"/>
</dbReference>
<name>A0ABT7N8K7_9BURK</name>
<keyword evidence="3" id="KW-0808">Transferase</keyword>
<keyword evidence="4" id="KW-0663">Pyridoxal phosphate</keyword>
<gene>
    <name evidence="6" type="ORF">QTH91_07260</name>
</gene>
<evidence type="ECO:0000256" key="3">
    <source>
        <dbReference type="ARBA" id="ARBA00022679"/>
    </source>
</evidence>
<dbReference type="Pfam" id="PF00155">
    <property type="entry name" value="Aminotran_1_2"/>
    <property type="match status" value="1"/>
</dbReference>
<dbReference type="InterPro" id="IPR015421">
    <property type="entry name" value="PyrdxlP-dep_Trfase_major"/>
</dbReference>
<dbReference type="CDD" id="cd00609">
    <property type="entry name" value="AAT_like"/>
    <property type="match status" value="1"/>
</dbReference>
<feature type="domain" description="Aminotransferase class I/classII large" evidence="5">
    <location>
        <begin position="45"/>
        <end position="391"/>
    </location>
</feature>
<organism evidence="6 7">
    <name type="scientific">Variovorax dokdonensis</name>
    <dbReference type="NCBI Taxonomy" id="344883"/>
    <lineage>
        <taxon>Bacteria</taxon>
        <taxon>Pseudomonadati</taxon>
        <taxon>Pseudomonadota</taxon>
        <taxon>Betaproteobacteria</taxon>
        <taxon>Burkholderiales</taxon>
        <taxon>Comamonadaceae</taxon>
        <taxon>Variovorax</taxon>
    </lineage>
</organism>
<dbReference type="Gene3D" id="3.90.1150.10">
    <property type="entry name" value="Aspartate Aminotransferase, domain 1"/>
    <property type="match status" value="1"/>
</dbReference>
<proteinExistence type="predicted"/>
<dbReference type="Gene3D" id="3.40.640.10">
    <property type="entry name" value="Type I PLP-dependent aspartate aminotransferase-like (Major domain)"/>
    <property type="match status" value="1"/>
</dbReference>
<keyword evidence="7" id="KW-1185">Reference proteome</keyword>
<evidence type="ECO:0000256" key="2">
    <source>
        <dbReference type="ARBA" id="ARBA00022576"/>
    </source>
</evidence>
<comment type="caution">
    <text evidence="6">The sequence shown here is derived from an EMBL/GenBank/DDBJ whole genome shotgun (WGS) entry which is preliminary data.</text>
</comment>
<dbReference type="PANTHER" id="PTHR42790:SF19">
    <property type="entry name" value="KYNURENINE_ALPHA-AMINOADIPATE AMINOTRANSFERASE, MITOCHONDRIAL"/>
    <property type="match status" value="1"/>
</dbReference>
<sequence length="397" mass="42059">MQFASRLDNVETSAIRELFKLLGKPGIISFAGGFPDSAMFDVEGLREASRRALDEEPGGALQYGATEGYEPLRAQLSSFMKNKGVDVAPDGLIVTTGSQQALDLLGKTLISPGDKVIVEGPTFLATIQCFRLYGAQLISAPVDANGVDADKLEALIAEHKPKFVYLIPTFGNPSGGTLSLERRKKVLQAAVKHGTVIVEDDPYGDLYFGEAPPPSLMALTAQVPGSRELLVHCGSLSKVLSPGLRIGWMIAPAELLAKATMCKQFSDAHTSTFAQATAAQYLKSGRMPATLAHVREVYGQRAAAMGAALKREMGDAVSFTQPGGGLFFWARLTGAGGKLADANQLAKRAIEKGVAFVPGAPFFAQDPDVATFRLSFATANAEKIEEGIGRLGQALKG</sequence>